<accession>A0ABN0SM78</accession>
<evidence type="ECO:0000256" key="1">
    <source>
        <dbReference type="ARBA" id="ARBA00023015"/>
    </source>
</evidence>
<dbReference type="SUPFAM" id="SSF46955">
    <property type="entry name" value="Putative DNA-binding domain"/>
    <property type="match status" value="1"/>
</dbReference>
<comment type="caution">
    <text evidence="6">The sequence shown here is derived from an EMBL/GenBank/DDBJ whole genome shotgun (WGS) entry which is preliminary data.</text>
</comment>
<evidence type="ECO:0000256" key="2">
    <source>
        <dbReference type="ARBA" id="ARBA00023125"/>
    </source>
</evidence>
<dbReference type="CDD" id="cd04770">
    <property type="entry name" value="HTH_HMRTR"/>
    <property type="match status" value="1"/>
</dbReference>
<dbReference type="EMBL" id="BAAAAF010000003">
    <property type="protein sequence ID" value="GAA0035334.1"/>
    <property type="molecule type" value="Genomic_DNA"/>
</dbReference>
<protein>
    <recommendedName>
        <fullName evidence="5">HTH merR-type domain-containing protein</fullName>
    </recommendedName>
</protein>
<dbReference type="PROSITE" id="PS50937">
    <property type="entry name" value="HTH_MERR_2"/>
    <property type="match status" value="1"/>
</dbReference>
<reference evidence="6 7" key="1">
    <citation type="submission" date="2024-01" db="EMBL/GenBank/DDBJ databases">
        <title>Characterization of antibiotic resistant novel bacterial strains and their environmental applications.</title>
        <authorList>
            <person name="Manzoor S."/>
            <person name="Abbas S."/>
            <person name="Arshad M."/>
            <person name="Ahmed I."/>
        </authorList>
    </citation>
    <scope>NUCLEOTIDE SEQUENCE [LARGE SCALE GENOMIC DNA]</scope>
    <source>
        <strain evidence="6 7">NCCP-602</strain>
    </source>
</reference>
<sequence>MKIGELARLGDVNPKTIRYYESIGLLPEPARTPSGYRDYDETYADRLTFIRTAQRLGIALDEVKEILTFRERGMAPCSYVRGVLDAQVDTIDRRIRELGDLRRQLTELVAEADRLPEAGGTCRLIEHVRHKPATAEQAGRSPVGQGRPGRPRGRRGTELA</sequence>
<dbReference type="Gene3D" id="1.10.1660.10">
    <property type="match status" value="1"/>
</dbReference>
<dbReference type="Proteomes" id="UP001498238">
    <property type="component" value="Unassembled WGS sequence"/>
</dbReference>
<evidence type="ECO:0000313" key="6">
    <source>
        <dbReference type="EMBL" id="GAA0035334.1"/>
    </source>
</evidence>
<organism evidence="6 7">
    <name type="scientific">Brevibacterium metallidurans</name>
    <dbReference type="NCBI Taxonomy" id="1482676"/>
    <lineage>
        <taxon>Bacteria</taxon>
        <taxon>Bacillati</taxon>
        <taxon>Actinomycetota</taxon>
        <taxon>Actinomycetes</taxon>
        <taxon>Micrococcales</taxon>
        <taxon>Brevibacteriaceae</taxon>
        <taxon>Brevibacterium</taxon>
    </lineage>
</organism>
<dbReference type="PANTHER" id="PTHR30204:SF94">
    <property type="entry name" value="HEAVY METAL-DEPENDENT TRANSCRIPTIONAL REGULATOR HI_0293-RELATED"/>
    <property type="match status" value="1"/>
</dbReference>
<evidence type="ECO:0000256" key="3">
    <source>
        <dbReference type="ARBA" id="ARBA00023163"/>
    </source>
</evidence>
<gene>
    <name evidence="6" type="ORF">NCCP602_12950</name>
</gene>
<evidence type="ECO:0000259" key="5">
    <source>
        <dbReference type="PROSITE" id="PS50937"/>
    </source>
</evidence>
<dbReference type="InterPro" id="IPR000551">
    <property type="entry name" value="MerR-type_HTH_dom"/>
</dbReference>
<dbReference type="Pfam" id="PF13411">
    <property type="entry name" value="MerR_1"/>
    <property type="match status" value="1"/>
</dbReference>
<dbReference type="PRINTS" id="PR00040">
    <property type="entry name" value="HTHMERR"/>
</dbReference>
<keyword evidence="1" id="KW-0805">Transcription regulation</keyword>
<feature type="region of interest" description="Disordered" evidence="4">
    <location>
        <begin position="130"/>
        <end position="160"/>
    </location>
</feature>
<keyword evidence="3" id="KW-0804">Transcription</keyword>
<dbReference type="SMART" id="SM00422">
    <property type="entry name" value="HTH_MERR"/>
    <property type="match status" value="1"/>
</dbReference>
<proteinExistence type="predicted"/>
<dbReference type="PANTHER" id="PTHR30204">
    <property type="entry name" value="REDOX-CYCLING DRUG-SENSING TRANSCRIPTIONAL ACTIVATOR SOXR"/>
    <property type="match status" value="1"/>
</dbReference>
<evidence type="ECO:0000313" key="7">
    <source>
        <dbReference type="Proteomes" id="UP001498238"/>
    </source>
</evidence>
<keyword evidence="2" id="KW-0238">DNA-binding</keyword>
<evidence type="ECO:0000256" key="4">
    <source>
        <dbReference type="SAM" id="MobiDB-lite"/>
    </source>
</evidence>
<feature type="domain" description="HTH merR-type" evidence="5">
    <location>
        <begin position="1"/>
        <end position="69"/>
    </location>
</feature>
<name>A0ABN0SM78_9MICO</name>
<dbReference type="InterPro" id="IPR047057">
    <property type="entry name" value="MerR_fam"/>
</dbReference>
<dbReference type="InterPro" id="IPR009061">
    <property type="entry name" value="DNA-bd_dom_put_sf"/>
</dbReference>
<dbReference type="RefSeq" id="WP_144589454.1">
    <property type="nucleotide sequence ID" value="NZ_BAAAAF010000003.1"/>
</dbReference>
<keyword evidence="7" id="KW-1185">Reference proteome</keyword>